<feature type="transmembrane region" description="Helical" evidence="1">
    <location>
        <begin position="103"/>
        <end position="121"/>
    </location>
</feature>
<keyword evidence="1" id="KW-0472">Membrane</keyword>
<feature type="transmembrane region" description="Helical" evidence="1">
    <location>
        <begin position="136"/>
        <end position="157"/>
    </location>
</feature>
<feature type="transmembrane region" description="Helical" evidence="1">
    <location>
        <begin position="12"/>
        <end position="30"/>
    </location>
</feature>
<keyword evidence="1" id="KW-0812">Transmembrane</keyword>
<organism evidence="2 3">
    <name type="scientific">Igneacidithiobacillus copahuensis</name>
    <dbReference type="NCBI Taxonomy" id="2724909"/>
    <lineage>
        <taxon>Bacteria</taxon>
        <taxon>Pseudomonadati</taxon>
        <taxon>Pseudomonadota</taxon>
        <taxon>Acidithiobacillia</taxon>
        <taxon>Acidithiobacillales</taxon>
        <taxon>Acidithiobacillaceae</taxon>
        <taxon>Igneacidithiobacillus</taxon>
    </lineage>
</organism>
<comment type="caution">
    <text evidence="2">The sequence shown here is derived from an EMBL/GenBank/DDBJ whole genome shotgun (WGS) entry which is preliminary data.</text>
</comment>
<dbReference type="RefSeq" id="WP_215885417.1">
    <property type="nucleotide sequence ID" value="NZ_JAAXYO010000050.1"/>
</dbReference>
<sequence length="167" mass="18496">MNHRRYFQKGWFTIGLVAGILAISVNTLLLKVADWIHLDIGHGGLLKFLHVSLQQYLNLSLPPASPGFKIAFHVFIGIAMALFYTGFLESAFPSRLAGWMKGLLYAAIVWLLNALVILPSLGQGIAGINTLDMTGIIYYAFAHTTFFVLLAIIVSMMKKQKESVRKA</sequence>
<evidence type="ECO:0000256" key="1">
    <source>
        <dbReference type="SAM" id="Phobius"/>
    </source>
</evidence>
<feature type="transmembrane region" description="Helical" evidence="1">
    <location>
        <begin position="70"/>
        <end position="91"/>
    </location>
</feature>
<reference evidence="2" key="1">
    <citation type="journal article" date="2021" name="ISME J.">
        <title>Genomic evolution of the class Acidithiobacillia: deep-branching Proteobacteria living in extreme acidic conditions.</title>
        <authorList>
            <person name="Moya-Beltran A."/>
            <person name="Beard S."/>
            <person name="Rojas-Villalobos C."/>
            <person name="Issotta F."/>
            <person name="Gallardo Y."/>
            <person name="Ulloa R."/>
            <person name="Giaveno A."/>
            <person name="Degli Esposti M."/>
            <person name="Johnson D.B."/>
            <person name="Quatrini R."/>
        </authorList>
    </citation>
    <scope>NUCLEOTIDE SEQUENCE</scope>
    <source>
        <strain evidence="2">VAN18-1</strain>
    </source>
</reference>
<keyword evidence="1" id="KW-1133">Transmembrane helix</keyword>
<protein>
    <submittedName>
        <fullName evidence="2">Uncharacterized protein</fullName>
    </submittedName>
</protein>
<dbReference type="EMBL" id="JAAXYO010000050">
    <property type="protein sequence ID" value="MBU2787646.1"/>
    <property type="molecule type" value="Genomic_DNA"/>
</dbReference>
<dbReference type="Proteomes" id="UP001197378">
    <property type="component" value="Unassembled WGS sequence"/>
</dbReference>
<proteinExistence type="predicted"/>
<gene>
    <name evidence="2" type="ORF">HFQ13_05400</name>
</gene>
<keyword evidence="3" id="KW-1185">Reference proteome</keyword>
<evidence type="ECO:0000313" key="2">
    <source>
        <dbReference type="EMBL" id="MBU2787646.1"/>
    </source>
</evidence>
<dbReference type="AlphaFoldDB" id="A0AAE2YPK7"/>
<evidence type="ECO:0000313" key="3">
    <source>
        <dbReference type="Proteomes" id="UP001197378"/>
    </source>
</evidence>
<name>A0AAE2YPK7_9PROT</name>
<accession>A0AAE2YPK7</accession>